<evidence type="ECO:0000313" key="3">
    <source>
        <dbReference type="EMBL" id="CAE0138185.1"/>
    </source>
</evidence>
<sequence length="334" mass="35210">MQACEVLIGKEAVFISMVADGHGGNGASVYCHKHMLDHFIEAAAGEPDAKSLRHAARSTFERLHREVLELDPPTTAGSTLTICALNPKRREITCAHVGDSVALLVPQSGDFTELCEDHRIETSARERTRLLAAGGAIAPASDRHGRPGGPLRLWPGGVAQARSIGDSDIGAFNDSRPYTSSYPFPACVRADVVVCSDGVWDALHHASVAAICRKAGGCTAGTVARLIVKASLQQRHAYDNQDGQIPRDDTSCVVIRIGEAETASDSLGGGCFWSCLQTRRRASGAAAPSASKAAAPASEFEGQTPRRDSKPAARACCRATPASGSDRTIQVEVT</sequence>
<dbReference type="PROSITE" id="PS51746">
    <property type="entry name" value="PPM_2"/>
    <property type="match status" value="1"/>
</dbReference>
<evidence type="ECO:0000259" key="2">
    <source>
        <dbReference type="PROSITE" id="PS51746"/>
    </source>
</evidence>
<evidence type="ECO:0000256" key="1">
    <source>
        <dbReference type="SAM" id="MobiDB-lite"/>
    </source>
</evidence>
<dbReference type="SMART" id="SM00332">
    <property type="entry name" value="PP2Cc"/>
    <property type="match status" value="1"/>
</dbReference>
<gene>
    <name evidence="3" type="ORF">HERI1096_LOCUS32114</name>
</gene>
<dbReference type="GO" id="GO:0004722">
    <property type="term" value="F:protein serine/threonine phosphatase activity"/>
    <property type="evidence" value="ECO:0007669"/>
    <property type="project" value="InterPro"/>
</dbReference>
<proteinExistence type="predicted"/>
<dbReference type="InterPro" id="IPR015655">
    <property type="entry name" value="PP2C"/>
</dbReference>
<feature type="compositionally biased region" description="Low complexity" evidence="1">
    <location>
        <begin position="286"/>
        <end position="298"/>
    </location>
</feature>
<reference evidence="3" key="1">
    <citation type="submission" date="2021-01" db="EMBL/GenBank/DDBJ databases">
        <authorList>
            <person name="Corre E."/>
            <person name="Pelletier E."/>
            <person name="Niang G."/>
            <person name="Scheremetjew M."/>
            <person name="Finn R."/>
            <person name="Kale V."/>
            <person name="Holt S."/>
            <person name="Cochrane G."/>
            <person name="Meng A."/>
            <person name="Brown T."/>
            <person name="Cohen L."/>
        </authorList>
    </citation>
    <scope>NUCLEOTIDE SEQUENCE</scope>
    <source>
        <strain evidence="3">CCMP281</strain>
    </source>
</reference>
<dbReference type="CDD" id="cd00143">
    <property type="entry name" value="PP2Cc"/>
    <property type="match status" value="1"/>
</dbReference>
<protein>
    <recommendedName>
        <fullName evidence="2">PPM-type phosphatase domain-containing protein</fullName>
    </recommendedName>
</protein>
<dbReference type="PANTHER" id="PTHR47992">
    <property type="entry name" value="PROTEIN PHOSPHATASE"/>
    <property type="match status" value="1"/>
</dbReference>
<feature type="compositionally biased region" description="Low complexity" evidence="1">
    <location>
        <begin position="312"/>
        <end position="322"/>
    </location>
</feature>
<organism evidence="3">
    <name type="scientific">Haptolina ericina</name>
    <dbReference type="NCBI Taxonomy" id="156174"/>
    <lineage>
        <taxon>Eukaryota</taxon>
        <taxon>Haptista</taxon>
        <taxon>Haptophyta</taxon>
        <taxon>Prymnesiophyceae</taxon>
        <taxon>Prymnesiales</taxon>
        <taxon>Prymnesiaceae</taxon>
        <taxon>Haptolina</taxon>
    </lineage>
</organism>
<dbReference type="Pfam" id="PF00481">
    <property type="entry name" value="PP2C"/>
    <property type="match status" value="1"/>
</dbReference>
<name>A0A7S3FB46_9EUKA</name>
<dbReference type="EMBL" id="HBHX01058192">
    <property type="protein sequence ID" value="CAE0138185.1"/>
    <property type="molecule type" value="Transcribed_RNA"/>
</dbReference>
<dbReference type="SUPFAM" id="SSF81606">
    <property type="entry name" value="PP2C-like"/>
    <property type="match status" value="1"/>
</dbReference>
<dbReference type="InterPro" id="IPR036457">
    <property type="entry name" value="PPM-type-like_dom_sf"/>
</dbReference>
<feature type="domain" description="PPM-type phosphatase" evidence="2">
    <location>
        <begin position="1"/>
        <end position="257"/>
    </location>
</feature>
<dbReference type="InterPro" id="IPR001932">
    <property type="entry name" value="PPM-type_phosphatase-like_dom"/>
</dbReference>
<accession>A0A7S3FB46</accession>
<dbReference type="AlphaFoldDB" id="A0A7S3FB46"/>
<dbReference type="Gene3D" id="3.60.40.10">
    <property type="entry name" value="PPM-type phosphatase domain"/>
    <property type="match status" value="1"/>
</dbReference>
<feature type="compositionally biased region" description="Polar residues" evidence="1">
    <location>
        <begin position="323"/>
        <end position="334"/>
    </location>
</feature>
<feature type="region of interest" description="Disordered" evidence="1">
    <location>
        <begin position="286"/>
        <end position="334"/>
    </location>
</feature>